<proteinExistence type="predicted"/>
<protein>
    <submittedName>
        <fullName evidence="1">Uncharacterized protein</fullName>
    </submittedName>
</protein>
<evidence type="ECO:0000313" key="1">
    <source>
        <dbReference type="EMBL" id="KAF7836467.1"/>
    </source>
</evidence>
<comment type="caution">
    <text evidence="1">The sequence shown here is derived from an EMBL/GenBank/DDBJ whole genome shotgun (WGS) entry which is preliminary data.</text>
</comment>
<accession>A0A834X1A9</accession>
<keyword evidence="2" id="KW-1185">Reference proteome</keyword>
<organism evidence="1 2">
    <name type="scientific">Senna tora</name>
    <dbReference type="NCBI Taxonomy" id="362788"/>
    <lineage>
        <taxon>Eukaryota</taxon>
        <taxon>Viridiplantae</taxon>
        <taxon>Streptophyta</taxon>
        <taxon>Embryophyta</taxon>
        <taxon>Tracheophyta</taxon>
        <taxon>Spermatophyta</taxon>
        <taxon>Magnoliopsida</taxon>
        <taxon>eudicotyledons</taxon>
        <taxon>Gunneridae</taxon>
        <taxon>Pentapetalae</taxon>
        <taxon>rosids</taxon>
        <taxon>fabids</taxon>
        <taxon>Fabales</taxon>
        <taxon>Fabaceae</taxon>
        <taxon>Caesalpinioideae</taxon>
        <taxon>Cassia clade</taxon>
        <taxon>Senna</taxon>
    </lineage>
</organism>
<gene>
    <name evidence="1" type="ORF">G2W53_011326</name>
</gene>
<dbReference type="AlphaFoldDB" id="A0A834X1A9"/>
<dbReference type="EMBL" id="JAAIUW010000004">
    <property type="protein sequence ID" value="KAF7836467.1"/>
    <property type="molecule type" value="Genomic_DNA"/>
</dbReference>
<dbReference type="Proteomes" id="UP000634136">
    <property type="component" value="Unassembled WGS sequence"/>
</dbReference>
<reference evidence="1" key="1">
    <citation type="submission" date="2020-09" db="EMBL/GenBank/DDBJ databases">
        <title>Genome-Enabled Discovery of Anthraquinone Biosynthesis in Senna tora.</title>
        <authorList>
            <person name="Kang S.-H."/>
            <person name="Pandey R.P."/>
            <person name="Lee C.-M."/>
            <person name="Sim J.-S."/>
            <person name="Jeong J.-T."/>
            <person name="Choi B.-S."/>
            <person name="Jung M."/>
            <person name="Ginzburg D."/>
            <person name="Zhao K."/>
            <person name="Won S.Y."/>
            <person name="Oh T.-J."/>
            <person name="Yu Y."/>
            <person name="Kim N.-H."/>
            <person name="Lee O.R."/>
            <person name="Lee T.-H."/>
            <person name="Bashyal P."/>
            <person name="Kim T.-S."/>
            <person name="Lee W.-H."/>
            <person name="Kawkins C."/>
            <person name="Kim C.-K."/>
            <person name="Kim J.S."/>
            <person name="Ahn B.O."/>
            <person name="Rhee S.Y."/>
            <person name="Sohng J.K."/>
        </authorList>
    </citation>
    <scope>NUCLEOTIDE SEQUENCE</scope>
    <source>
        <tissue evidence="1">Leaf</tissue>
    </source>
</reference>
<sequence length="102" mass="11838">MFSWLFIFLLSASGNRRSSCPAAWHSRSYRNIKIFVLLINSFVISSSCPASSSDLTALSAWRSFLERAWKSMIVISKIKSKQGVLVFWKAKDTDWGKEWRKW</sequence>
<evidence type="ECO:0000313" key="2">
    <source>
        <dbReference type="Proteomes" id="UP000634136"/>
    </source>
</evidence>
<name>A0A834X1A9_9FABA</name>